<evidence type="ECO:0000256" key="5">
    <source>
        <dbReference type="ARBA" id="ARBA00023136"/>
    </source>
</evidence>
<feature type="transmembrane region" description="Helical" evidence="6">
    <location>
        <begin position="60"/>
        <end position="81"/>
    </location>
</feature>
<feature type="transmembrane region" description="Helical" evidence="6">
    <location>
        <begin position="183"/>
        <end position="201"/>
    </location>
</feature>
<accession>A0A1I1VB58</accession>
<dbReference type="InParanoid" id="A0A1I1VB58"/>
<evidence type="ECO:0000256" key="1">
    <source>
        <dbReference type="ARBA" id="ARBA00004651"/>
    </source>
</evidence>
<keyword evidence="4 6" id="KW-1133">Transmembrane helix</keyword>
<feature type="transmembrane region" description="Helical" evidence="6">
    <location>
        <begin position="207"/>
        <end position="229"/>
    </location>
</feature>
<feature type="transmembrane region" description="Helical" evidence="6">
    <location>
        <begin position="333"/>
        <end position="354"/>
    </location>
</feature>
<feature type="transmembrane region" description="Helical" evidence="6">
    <location>
        <begin position="250"/>
        <end position="271"/>
    </location>
</feature>
<dbReference type="FunCoup" id="A0A1I1VB58">
    <property type="interactions" value="39"/>
</dbReference>
<dbReference type="InterPro" id="IPR002797">
    <property type="entry name" value="Polysacc_synth"/>
</dbReference>
<evidence type="ECO:0000256" key="6">
    <source>
        <dbReference type="SAM" id="Phobius"/>
    </source>
</evidence>
<feature type="transmembrane region" description="Helical" evidence="6">
    <location>
        <begin position="102"/>
        <end position="124"/>
    </location>
</feature>
<dbReference type="Pfam" id="PF01943">
    <property type="entry name" value="Polysacc_synt"/>
    <property type="match status" value="1"/>
</dbReference>
<keyword evidence="2" id="KW-1003">Cell membrane</keyword>
<dbReference type="Proteomes" id="UP000181976">
    <property type="component" value="Unassembled WGS sequence"/>
</dbReference>
<keyword evidence="8" id="KW-1185">Reference proteome</keyword>
<evidence type="ECO:0000256" key="2">
    <source>
        <dbReference type="ARBA" id="ARBA00022475"/>
    </source>
</evidence>
<protein>
    <submittedName>
        <fullName evidence="7">Na+-driven multidrug efflux pump</fullName>
    </submittedName>
</protein>
<evidence type="ECO:0000313" key="7">
    <source>
        <dbReference type="EMBL" id="SFD80035.1"/>
    </source>
</evidence>
<reference evidence="7 8" key="1">
    <citation type="submission" date="2016-10" db="EMBL/GenBank/DDBJ databases">
        <authorList>
            <person name="de Groot N.N."/>
        </authorList>
    </citation>
    <scope>NUCLEOTIDE SEQUENCE [LARGE SCALE GENOMIC DNA]</scope>
    <source>
        <strain evidence="7 8">DSM 19012</strain>
    </source>
</reference>
<dbReference type="InterPro" id="IPR050833">
    <property type="entry name" value="Poly_Biosynth_Transport"/>
</dbReference>
<dbReference type="PANTHER" id="PTHR30250">
    <property type="entry name" value="PST FAMILY PREDICTED COLANIC ACID TRANSPORTER"/>
    <property type="match status" value="1"/>
</dbReference>
<feature type="transmembrane region" description="Helical" evidence="6">
    <location>
        <begin position="144"/>
        <end position="171"/>
    </location>
</feature>
<dbReference type="OrthoDB" id="512217at2"/>
<proteinExistence type="predicted"/>
<feature type="transmembrane region" description="Helical" evidence="6">
    <location>
        <begin position="397"/>
        <end position="416"/>
    </location>
</feature>
<evidence type="ECO:0000313" key="8">
    <source>
        <dbReference type="Proteomes" id="UP000181976"/>
    </source>
</evidence>
<feature type="transmembrane region" description="Helical" evidence="6">
    <location>
        <begin position="30"/>
        <end position="48"/>
    </location>
</feature>
<dbReference type="EMBL" id="FONA01000002">
    <property type="protein sequence ID" value="SFD80035.1"/>
    <property type="molecule type" value="Genomic_DNA"/>
</dbReference>
<feature type="transmembrane region" description="Helical" evidence="6">
    <location>
        <begin position="366"/>
        <end position="390"/>
    </location>
</feature>
<dbReference type="eggNOG" id="COG2244">
    <property type="taxonomic scope" value="Bacteria"/>
</dbReference>
<keyword evidence="5 6" id="KW-0472">Membrane</keyword>
<gene>
    <name evidence="7" type="ORF">SAMN05444380_102101</name>
</gene>
<keyword evidence="3 6" id="KW-0812">Transmembrane</keyword>
<dbReference type="GO" id="GO:0005886">
    <property type="term" value="C:plasma membrane"/>
    <property type="evidence" value="ECO:0007669"/>
    <property type="project" value="UniProtKB-SubCell"/>
</dbReference>
<dbReference type="AlphaFoldDB" id="A0A1I1VB58"/>
<dbReference type="RefSeq" id="WP_029626632.1">
    <property type="nucleotide sequence ID" value="NZ_AFSL01000065.1"/>
</dbReference>
<organism evidence="7 8">
    <name type="scientific">Thermophagus xiamenensis</name>
    <dbReference type="NCBI Taxonomy" id="385682"/>
    <lineage>
        <taxon>Bacteria</taxon>
        <taxon>Pseudomonadati</taxon>
        <taxon>Bacteroidota</taxon>
        <taxon>Bacteroidia</taxon>
        <taxon>Marinilabiliales</taxon>
        <taxon>Marinilabiliaceae</taxon>
        <taxon>Thermophagus</taxon>
    </lineage>
</organism>
<feature type="transmembrane region" description="Helical" evidence="6">
    <location>
        <begin position="422"/>
        <end position="441"/>
    </location>
</feature>
<dbReference type="CDD" id="cd12082">
    <property type="entry name" value="MATE_like"/>
    <property type="match status" value="1"/>
</dbReference>
<dbReference type="STRING" id="385682.SAMN05444380_102101"/>
<dbReference type="PANTHER" id="PTHR30250:SF11">
    <property type="entry name" value="O-ANTIGEN TRANSPORTER-RELATED"/>
    <property type="match status" value="1"/>
</dbReference>
<feature type="transmembrane region" description="Helical" evidence="6">
    <location>
        <begin position="291"/>
        <end position="313"/>
    </location>
</feature>
<comment type="subcellular location">
    <subcellularLocation>
        <location evidence="1">Cell membrane</location>
        <topology evidence="1">Multi-pass membrane protein</topology>
    </subcellularLocation>
</comment>
<name>A0A1I1VB58_9BACT</name>
<sequence>MTQKKNLLNTLQKRFFKSNTKRGEGLRKNIMGLLALRGVAVGISYLRFPVTLRFLGAELHGVWLTVGGIINWFGFFNVGLGTGLRNKLAEALARKDTKLARIYVSSTYAIISIISFIMLVMLIISAFTLDWPKIVAVSESYEGMLVATLLIVFTFFAFRFVLKLIGIVLVADQRPALSQMLQTISSVIFFIGIWLALKYRIMYGNLVVVGVLSSGSVLLVLVVASVILFSGRYKNIRPSIKYIDLHEFKSLASVGIQFFVVQISVIIMFSTDNIIISQISGPSDVVPYNVARKYFGITEMLFMIVLEPFWSAFTQAFVKKEFRWIRKSINKLVVLWGISVGVSLIMLALSGWVYRIWIGELVVVPVRLSVLMMLFFTIKTWNNVFVYLINGVGKIRLQLYMSIVIALINIPLSVFFAKNLGMGSGGVILGTIACLAFGAVLHPIQYKKIINGTARGIWNK</sequence>
<evidence type="ECO:0000256" key="3">
    <source>
        <dbReference type="ARBA" id="ARBA00022692"/>
    </source>
</evidence>
<evidence type="ECO:0000256" key="4">
    <source>
        <dbReference type="ARBA" id="ARBA00022989"/>
    </source>
</evidence>